<dbReference type="PROSITE" id="PS51833">
    <property type="entry name" value="HDOD"/>
    <property type="match status" value="1"/>
</dbReference>
<evidence type="ECO:0000313" key="2">
    <source>
        <dbReference type="EMBL" id="PSW21269.1"/>
    </source>
</evidence>
<dbReference type="Proteomes" id="UP000241771">
    <property type="component" value="Unassembled WGS sequence"/>
</dbReference>
<evidence type="ECO:0000313" key="3">
    <source>
        <dbReference type="Proteomes" id="UP000241771"/>
    </source>
</evidence>
<protein>
    <submittedName>
        <fullName evidence="2">Signal transduction protein</fullName>
    </submittedName>
</protein>
<dbReference type="RefSeq" id="WP_107271645.1">
    <property type="nucleotide sequence ID" value="NZ_PYMA01000002.1"/>
</dbReference>
<keyword evidence="3" id="KW-1185">Reference proteome</keyword>
<organism evidence="2 3">
    <name type="scientific">Photobacterium sanctipauli</name>
    <dbReference type="NCBI Taxonomy" id="1342794"/>
    <lineage>
        <taxon>Bacteria</taxon>
        <taxon>Pseudomonadati</taxon>
        <taxon>Pseudomonadota</taxon>
        <taxon>Gammaproteobacteria</taxon>
        <taxon>Vibrionales</taxon>
        <taxon>Vibrionaceae</taxon>
        <taxon>Photobacterium</taxon>
    </lineage>
</organism>
<dbReference type="AlphaFoldDB" id="A0A2T3NYH7"/>
<dbReference type="SUPFAM" id="SSF109604">
    <property type="entry name" value="HD-domain/PDEase-like"/>
    <property type="match status" value="1"/>
</dbReference>
<sequence>MEYSAVRQPIYNARKNKVAYQVSFWHRDNPGLKAIPMSIFDDQSDPRKLNELLSKAGMNQYAENKTLIVSFQRTALEKLFNYFFSSRGLVIELAHNEKLDDELLALLKVGHKLGYPIIIGERALLSGNEAFLKFCSHIKISAKGKNLNIVEQLTRKAKSYKLRVIIDHIASDDDFTHYRSCKADFYKGDIFSKQNLVEMRSNKLNEGALLNVFQHVMAEDYCYAGLTDILAADAKLTHKLLNFLNSVMYGREGTIYSIKQAVCFMGEDKMRKFVSLLTAQELTDSRPEDIYQQSVSRARLCELIAIHSGCNRSIADRAFLTGLFSNLPDMLGLDMEEAIETMKIHHDIRLALQGQESNLKHFIEMVLAYEKADWQSLERLSEQKRVSSELLPRLYRQMLQEIRTETFLVN</sequence>
<dbReference type="InterPro" id="IPR052340">
    <property type="entry name" value="RNase_Y/CdgJ"/>
</dbReference>
<comment type="caution">
    <text evidence="2">The sequence shown here is derived from an EMBL/GenBank/DDBJ whole genome shotgun (WGS) entry which is preliminary data.</text>
</comment>
<dbReference type="Pfam" id="PF08668">
    <property type="entry name" value="HDOD"/>
    <property type="match status" value="1"/>
</dbReference>
<dbReference type="EMBL" id="PYMA01000002">
    <property type="protein sequence ID" value="PSW21269.1"/>
    <property type="molecule type" value="Genomic_DNA"/>
</dbReference>
<gene>
    <name evidence="2" type="ORF">C9I98_04805</name>
</gene>
<evidence type="ECO:0000259" key="1">
    <source>
        <dbReference type="PROSITE" id="PS51833"/>
    </source>
</evidence>
<dbReference type="PANTHER" id="PTHR33525">
    <property type="match status" value="1"/>
</dbReference>
<dbReference type="InterPro" id="IPR014408">
    <property type="entry name" value="dGMP_Pdiesterase_EAL/HD-GYP"/>
</dbReference>
<reference evidence="2 3" key="1">
    <citation type="submission" date="2018-01" db="EMBL/GenBank/DDBJ databases">
        <title>Whole genome sequencing of Histamine producing bacteria.</title>
        <authorList>
            <person name="Butler K."/>
        </authorList>
    </citation>
    <scope>NUCLEOTIDE SEQUENCE [LARGE SCALE GENOMIC DNA]</scope>
    <source>
        <strain evidence="2 3">DSM 100436</strain>
    </source>
</reference>
<dbReference type="InterPro" id="IPR013976">
    <property type="entry name" value="HDOD"/>
</dbReference>
<dbReference type="SUPFAM" id="SSF141868">
    <property type="entry name" value="EAL domain-like"/>
    <property type="match status" value="1"/>
</dbReference>
<name>A0A2T3NYH7_9GAMM</name>
<dbReference type="PANTHER" id="PTHR33525:SF4">
    <property type="entry name" value="CYCLIC DI-GMP PHOSPHODIESTERASE CDGJ"/>
    <property type="match status" value="1"/>
</dbReference>
<dbReference type="Gene3D" id="1.10.3210.10">
    <property type="entry name" value="Hypothetical protein af1432"/>
    <property type="match status" value="1"/>
</dbReference>
<accession>A0A2T3NYH7</accession>
<dbReference type="PIRSF" id="PIRSF003180">
    <property type="entry name" value="DiGMPpdiest_YuxH"/>
    <property type="match status" value="1"/>
</dbReference>
<dbReference type="InterPro" id="IPR035919">
    <property type="entry name" value="EAL_sf"/>
</dbReference>
<feature type="domain" description="HDOD" evidence="1">
    <location>
        <begin position="202"/>
        <end position="390"/>
    </location>
</feature>
<proteinExistence type="predicted"/>